<evidence type="ECO:0000256" key="6">
    <source>
        <dbReference type="RuleBase" id="RU366058"/>
    </source>
</evidence>
<dbReference type="RefSeq" id="WP_176762865.1">
    <property type="nucleotide sequence ID" value="NZ_FNHQ01000006.1"/>
</dbReference>
<dbReference type="STRING" id="349095.SAMN05660299_00801"/>
<organism evidence="8 9">
    <name type="scientific">Megasphaera paucivorans</name>
    <dbReference type="NCBI Taxonomy" id="349095"/>
    <lineage>
        <taxon>Bacteria</taxon>
        <taxon>Bacillati</taxon>
        <taxon>Bacillota</taxon>
        <taxon>Negativicutes</taxon>
        <taxon>Veillonellales</taxon>
        <taxon>Veillonellaceae</taxon>
        <taxon>Megasphaera</taxon>
    </lineage>
</organism>
<evidence type="ECO:0000256" key="4">
    <source>
        <dbReference type="ARBA" id="ARBA00022989"/>
    </source>
</evidence>
<evidence type="ECO:0000313" key="8">
    <source>
        <dbReference type="EMBL" id="SDM39806.1"/>
    </source>
</evidence>
<evidence type="ECO:0000256" key="2">
    <source>
        <dbReference type="ARBA" id="ARBA00022475"/>
    </source>
</evidence>
<dbReference type="InterPro" id="IPR015414">
    <property type="entry name" value="TMEM64"/>
</dbReference>
<evidence type="ECO:0000313" key="9">
    <source>
        <dbReference type="Proteomes" id="UP000199309"/>
    </source>
</evidence>
<keyword evidence="4 6" id="KW-1133">Transmembrane helix</keyword>
<feature type="transmembrane region" description="Helical" evidence="6">
    <location>
        <begin position="142"/>
        <end position="161"/>
    </location>
</feature>
<dbReference type="GO" id="GO:0005886">
    <property type="term" value="C:plasma membrane"/>
    <property type="evidence" value="ECO:0007669"/>
    <property type="project" value="UniProtKB-SubCell"/>
</dbReference>
<keyword evidence="9" id="KW-1185">Reference proteome</keyword>
<dbReference type="PANTHER" id="PTHR12677:SF59">
    <property type="entry name" value="GOLGI APPARATUS MEMBRANE PROTEIN TVP38-RELATED"/>
    <property type="match status" value="1"/>
</dbReference>
<dbReference type="AlphaFoldDB" id="A0A1G9SWI8"/>
<feature type="transmembrane region" description="Helical" evidence="6">
    <location>
        <begin position="89"/>
        <end position="115"/>
    </location>
</feature>
<evidence type="ECO:0000259" key="7">
    <source>
        <dbReference type="Pfam" id="PF09335"/>
    </source>
</evidence>
<feature type="transmembrane region" description="Helical" evidence="6">
    <location>
        <begin position="12"/>
        <end position="35"/>
    </location>
</feature>
<dbReference type="Pfam" id="PF09335">
    <property type="entry name" value="VTT_dom"/>
    <property type="match status" value="1"/>
</dbReference>
<proteinExistence type="inferred from homology"/>
<feature type="domain" description="VTT" evidence="7">
    <location>
        <begin position="75"/>
        <end position="189"/>
    </location>
</feature>
<reference evidence="8 9" key="1">
    <citation type="submission" date="2016-10" db="EMBL/GenBank/DDBJ databases">
        <authorList>
            <person name="de Groot N.N."/>
        </authorList>
    </citation>
    <scope>NUCLEOTIDE SEQUENCE [LARGE SCALE GENOMIC DNA]</scope>
    <source>
        <strain evidence="8 9">DSM 16981</strain>
    </source>
</reference>
<evidence type="ECO:0000256" key="1">
    <source>
        <dbReference type="ARBA" id="ARBA00004651"/>
    </source>
</evidence>
<feature type="transmembrane region" description="Helical" evidence="6">
    <location>
        <begin position="47"/>
        <end position="69"/>
    </location>
</feature>
<keyword evidence="2 6" id="KW-1003">Cell membrane</keyword>
<dbReference type="Proteomes" id="UP000199309">
    <property type="component" value="Unassembled WGS sequence"/>
</dbReference>
<dbReference type="EMBL" id="FNHQ01000006">
    <property type="protein sequence ID" value="SDM39806.1"/>
    <property type="molecule type" value="Genomic_DNA"/>
</dbReference>
<dbReference type="PANTHER" id="PTHR12677">
    <property type="entry name" value="GOLGI APPARATUS MEMBRANE PROTEIN TVP38-RELATED"/>
    <property type="match status" value="1"/>
</dbReference>
<protein>
    <recommendedName>
        <fullName evidence="6">TVP38/TMEM64 family membrane protein</fullName>
    </recommendedName>
</protein>
<comment type="similarity">
    <text evidence="6">Belongs to the TVP38/TMEM64 family.</text>
</comment>
<evidence type="ECO:0000256" key="3">
    <source>
        <dbReference type="ARBA" id="ARBA00022692"/>
    </source>
</evidence>
<name>A0A1G9SWI8_9FIRM</name>
<dbReference type="InterPro" id="IPR032816">
    <property type="entry name" value="VTT_dom"/>
</dbReference>
<gene>
    <name evidence="8" type="ORF">SAMN05660299_00801</name>
</gene>
<feature type="transmembrane region" description="Helical" evidence="6">
    <location>
        <begin position="200"/>
        <end position="218"/>
    </location>
</feature>
<comment type="subcellular location">
    <subcellularLocation>
        <location evidence="1 6">Cell membrane</location>
        <topology evidence="1 6">Multi-pass membrane protein</topology>
    </subcellularLocation>
</comment>
<evidence type="ECO:0000256" key="5">
    <source>
        <dbReference type="ARBA" id="ARBA00023136"/>
    </source>
</evidence>
<keyword evidence="5 6" id="KW-0472">Membrane</keyword>
<keyword evidence="3 6" id="KW-0812">Transmembrane</keyword>
<sequence>MKSKHQTCIKLGAIALLILLFFSIELFVPGFYRTVFMMIQDRNINGIAAYIASFGYMAMIMTILIIVITNMTGLPSIEVLTVSGRIFGLMPGILLCWIGEVIGNIMAFCIIRFFFRNKAHECIEKNKILEKMDSYSNFKEMFIARLIPFSPNVLITTLGALSHLSFRDHTLATIIGKLPSVALEVWLGYGLIQEINGGNAMWITIICIIIATIAFYVYKHKITI</sequence>
<accession>A0A1G9SWI8</accession>